<keyword evidence="3" id="KW-1185">Reference proteome</keyword>
<organism evidence="2 3">
    <name type="scientific">Rhodonellum ikkaensis</name>
    <dbReference type="NCBI Taxonomy" id="336829"/>
    <lineage>
        <taxon>Bacteria</taxon>
        <taxon>Pseudomonadati</taxon>
        <taxon>Bacteroidota</taxon>
        <taxon>Cytophagia</taxon>
        <taxon>Cytophagales</taxon>
        <taxon>Cytophagaceae</taxon>
        <taxon>Rhodonellum</taxon>
    </lineage>
</organism>
<comment type="caution">
    <text evidence="2">The sequence shown here is derived from an EMBL/GenBank/DDBJ whole genome shotgun (WGS) entry which is preliminary data.</text>
</comment>
<evidence type="ECO:0000313" key="3">
    <source>
        <dbReference type="Proteomes" id="UP000199663"/>
    </source>
</evidence>
<protein>
    <submittedName>
        <fullName evidence="2">Predicted esterase</fullName>
    </submittedName>
</protein>
<evidence type="ECO:0000259" key="1">
    <source>
        <dbReference type="Pfam" id="PF02230"/>
    </source>
</evidence>
<dbReference type="EMBL" id="FNQC01000002">
    <property type="protein sequence ID" value="SDY71954.1"/>
    <property type="molecule type" value="Genomic_DNA"/>
</dbReference>
<dbReference type="Pfam" id="PF02230">
    <property type="entry name" value="Abhydrolase_2"/>
    <property type="match status" value="1"/>
</dbReference>
<reference evidence="2 3" key="1">
    <citation type="submission" date="2016-10" db="EMBL/GenBank/DDBJ databases">
        <authorList>
            <person name="Varghese N."/>
            <person name="Submissions S."/>
        </authorList>
    </citation>
    <scope>NUCLEOTIDE SEQUENCE [LARGE SCALE GENOMIC DNA]</scope>
    <source>
        <strain evidence="2 3">DSM 17997</strain>
    </source>
</reference>
<accession>A0A1H3M6M6</accession>
<feature type="domain" description="Phospholipase/carboxylesterase/thioesterase" evidence="1">
    <location>
        <begin position="22"/>
        <end position="204"/>
    </location>
</feature>
<dbReference type="RefSeq" id="WP_019596773.1">
    <property type="nucleotide sequence ID" value="NZ_FNQC01000002.1"/>
</dbReference>
<name>A0A1H3M6M6_9BACT</name>
<dbReference type="InterPro" id="IPR003140">
    <property type="entry name" value="PLipase/COase/thioEstase"/>
</dbReference>
<dbReference type="SUPFAM" id="SSF53474">
    <property type="entry name" value="alpha/beta-Hydrolases"/>
    <property type="match status" value="1"/>
</dbReference>
<sequence>MKINIKYQHIAQFQTSHTINRQEKEIWIVLHGYGQLAAFFLRKFEPLFREDRLIIAPEATNYGYLEGFSGRVGANWMTSHEREIAISNNHQYLNTLLESILEKYQSRPLIKVLGFSQGAATATRWVGQLSFPIDTLVLWGGGFAHDLIVSEVGQKLKDTQMHIAIGSSDEFMTPESLKNQEALIKNLDVTVKQHTYPGGHELYLPLLQEIFQ</sequence>
<gene>
    <name evidence="2" type="ORF">SAMN05444412_102356</name>
</gene>
<proteinExistence type="predicted"/>
<dbReference type="Gene3D" id="3.40.50.1820">
    <property type="entry name" value="alpha/beta hydrolase"/>
    <property type="match status" value="1"/>
</dbReference>
<dbReference type="InterPro" id="IPR029058">
    <property type="entry name" value="AB_hydrolase_fold"/>
</dbReference>
<evidence type="ECO:0000313" key="2">
    <source>
        <dbReference type="EMBL" id="SDY71954.1"/>
    </source>
</evidence>
<dbReference type="Proteomes" id="UP000199663">
    <property type="component" value="Unassembled WGS sequence"/>
</dbReference>